<evidence type="ECO:0000313" key="3">
    <source>
        <dbReference type="Proteomes" id="UP000324748"/>
    </source>
</evidence>
<accession>A0A5B0R347</accession>
<dbReference type="EMBL" id="VSWC01000001">
    <property type="protein sequence ID" value="KAA1119405.1"/>
    <property type="molecule type" value="Genomic_DNA"/>
</dbReference>
<feature type="region of interest" description="Disordered" evidence="1">
    <location>
        <begin position="28"/>
        <end position="47"/>
    </location>
</feature>
<protein>
    <submittedName>
        <fullName evidence="2">Uncharacterized protein</fullName>
    </submittedName>
</protein>
<name>A0A5B0R347_PUCGR</name>
<organism evidence="2 3">
    <name type="scientific">Puccinia graminis f. sp. tritici</name>
    <dbReference type="NCBI Taxonomy" id="56615"/>
    <lineage>
        <taxon>Eukaryota</taxon>
        <taxon>Fungi</taxon>
        <taxon>Dikarya</taxon>
        <taxon>Basidiomycota</taxon>
        <taxon>Pucciniomycotina</taxon>
        <taxon>Pucciniomycetes</taxon>
        <taxon>Pucciniales</taxon>
        <taxon>Pucciniaceae</taxon>
        <taxon>Puccinia</taxon>
    </lineage>
</organism>
<sequence length="127" mass="14007">MGEQRELERVHGGCRPVARLHPQAKHYGCTSLRRAPQQSKAGLGARAERGRALEHLQQSRDWAIFSPNQRLAGEFRGPAEPQLDPQLIAPHLAPGYKPKAIAAVAENGYSLLGVFLTTHPHDTHHDT</sequence>
<evidence type="ECO:0000256" key="1">
    <source>
        <dbReference type="SAM" id="MobiDB-lite"/>
    </source>
</evidence>
<comment type="caution">
    <text evidence="2">The sequence shown here is derived from an EMBL/GenBank/DDBJ whole genome shotgun (WGS) entry which is preliminary data.</text>
</comment>
<dbReference type="AlphaFoldDB" id="A0A5B0R347"/>
<gene>
    <name evidence="2" type="ORF">PGT21_024371</name>
</gene>
<proteinExistence type="predicted"/>
<dbReference type="Proteomes" id="UP000324748">
    <property type="component" value="Unassembled WGS sequence"/>
</dbReference>
<reference evidence="2 3" key="1">
    <citation type="submission" date="2019-05" db="EMBL/GenBank/DDBJ databases">
        <title>Emergence of the Ug99 lineage of the wheat stem rust pathogen through somatic hybridization.</title>
        <authorList>
            <person name="Li F."/>
            <person name="Upadhyaya N.M."/>
            <person name="Sperschneider J."/>
            <person name="Matny O."/>
            <person name="Nguyen-Phuc H."/>
            <person name="Mago R."/>
            <person name="Raley C."/>
            <person name="Miller M.E."/>
            <person name="Silverstein K.A.T."/>
            <person name="Henningsen E."/>
            <person name="Hirsch C.D."/>
            <person name="Visser B."/>
            <person name="Pretorius Z.A."/>
            <person name="Steffenson B.J."/>
            <person name="Schwessinger B."/>
            <person name="Dodds P.N."/>
            <person name="Figueroa M."/>
        </authorList>
    </citation>
    <scope>NUCLEOTIDE SEQUENCE [LARGE SCALE GENOMIC DNA]</scope>
    <source>
        <strain evidence="2">21-0</strain>
    </source>
</reference>
<keyword evidence="3" id="KW-1185">Reference proteome</keyword>
<evidence type="ECO:0000313" key="2">
    <source>
        <dbReference type="EMBL" id="KAA1119405.1"/>
    </source>
</evidence>